<dbReference type="eggNOG" id="KOG1208">
    <property type="taxonomic scope" value="Eukaryota"/>
</dbReference>
<dbReference type="PANTHER" id="PTHR34438:SF1">
    <property type="entry name" value="CHROMOSOME 2 OPEN READING FRAME 81"/>
    <property type="match status" value="1"/>
</dbReference>
<dbReference type="OMA" id="TLAECHK"/>
<accession>H2Z760</accession>
<evidence type="ECO:0000313" key="2">
    <source>
        <dbReference type="Ensembl" id="ENSCSAVP00000013422.1"/>
    </source>
</evidence>
<protein>
    <submittedName>
        <fullName evidence="2">Uncharacterized protein</fullName>
    </submittedName>
</protein>
<feature type="region of interest" description="Disordered" evidence="1">
    <location>
        <begin position="117"/>
        <end position="273"/>
    </location>
</feature>
<dbReference type="InParanoid" id="H2Z760"/>
<feature type="compositionally biased region" description="Polar residues" evidence="1">
    <location>
        <begin position="251"/>
        <end position="266"/>
    </location>
</feature>
<feature type="compositionally biased region" description="Polar residues" evidence="1">
    <location>
        <begin position="117"/>
        <end position="138"/>
    </location>
</feature>
<name>H2Z760_CIOSA</name>
<evidence type="ECO:0000256" key="1">
    <source>
        <dbReference type="SAM" id="MobiDB-lite"/>
    </source>
</evidence>
<dbReference type="Pfam" id="PF15479">
    <property type="entry name" value="DUF4639"/>
    <property type="match status" value="1"/>
</dbReference>
<dbReference type="AlphaFoldDB" id="H2Z760"/>
<dbReference type="Ensembl" id="ENSCSAVT00000013574.1">
    <property type="protein sequence ID" value="ENSCSAVP00000013422.1"/>
    <property type="gene ID" value="ENSCSAVG00000007868.1"/>
</dbReference>
<dbReference type="GeneTree" id="ENSGT00940000167385"/>
<feature type="compositionally biased region" description="Basic residues" evidence="1">
    <location>
        <begin position="169"/>
        <end position="182"/>
    </location>
</feature>
<reference evidence="3" key="1">
    <citation type="submission" date="2003-08" db="EMBL/GenBank/DDBJ databases">
        <authorList>
            <person name="Birren B."/>
            <person name="Nusbaum C."/>
            <person name="Abebe A."/>
            <person name="Abouelleil A."/>
            <person name="Adekoya E."/>
            <person name="Ait-zahra M."/>
            <person name="Allen N."/>
            <person name="Allen T."/>
            <person name="An P."/>
            <person name="Anderson M."/>
            <person name="Anderson S."/>
            <person name="Arachchi H."/>
            <person name="Armbruster J."/>
            <person name="Bachantsang P."/>
            <person name="Baldwin J."/>
            <person name="Barry A."/>
            <person name="Bayul T."/>
            <person name="Blitshsteyn B."/>
            <person name="Bloom T."/>
            <person name="Blye J."/>
            <person name="Boguslavskiy L."/>
            <person name="Borowsky M."/>
            <person name="Boukhgalter B."/>
            <person name="Brunache A."/>
            <person name="Butler J."/>
            <person name="Calixte N."/>
            <person name="Calvo S."/>
            <person name="Camarata J."/>
            <person name="Campo K."/>
            <person name="Chang J."/>
            <person name="Cheshatsang Y."/>
            <person name="Citroen M."/>
            <person name="Collymore A."/>
            <person name="Considine T."/>
            <person name="Cook A."/>
            <person name="Cooke P."/>
            <person name="Corum B."/>
            <person name="Cuomo C."/>
            <person name="David R."/>
            <person name="Dawoe T."/>
            <person name="Degray S."/>
            <person name="Dodge S."/>
            <person name="Dooley K."/>
            <person name="Dorje P."/>
            <person name="Dorjee K."/>
            <person name="Dorris L."/>
            <person name="Duffey N."/>
            <person name="Dupes A."/>
            <person name="Elkins T."/>
            <person name="Engels R."/>
            <person name="Erickson J."/>
            <person name="Farina A."/>
            <person name="Faro S."/>
            <person name="Ferreira P."/>
            <person name="Fischer H."/>
            <person name="Fitzgerald M."/>
            <person name="Foley K."/>
            <person name="Gage D."/>
            <person name="Galagan J."/>
            <person name="Gearin G."/>
            <person name="Gnerre S."/>
            <person name="Gnirke A."/>
            <person name="Goyette A."/>
            <person name="Graham J."/>
            <person name="Grandbois E."/>
            <person name="Gyaltsen K."/>
            <person name="Hafez N."/>
            <person name="Hagopian D."/>
            <person name="Hagos B."/>
            <person name="Hall J."/>
            <person name="Hatcher B."/>
            <person name="Heller A."/>
            <person name="Higgins H."/>
            <person name="Honan T."/>
            <person name="Horn A."/>
            <person name="Houde N."/>
            <person name="Hughes L."/>
            <person name="Hulme W."/>
            <person name="Husby E."/>
            <person name="Iliev I."/>
            <person name="Jaffe D."/>
            <person name="Jones C."/>
            <person name="Kamal M."/>
            <person name="Kamat A."/>
            <person name="Kamvysselis M."/>
            <person name="Karlsson E."/>
            <person name="Kells C."/>
            <person name="Kieu A."/>
            <person name="Kisner P."/>
            <person name="Kodira C."/>
            <person name="Kulbokas E."/>
            <person name="Labutti K."/>
            <person name="Lama D."/>
            <person name="Landers T."/>
            <person name="Leger J."/>
            <person name="Levine S."/>
            <person name="Lewis D."/>
            <person name="Lewis T."/>
            <person name="Lindblad-toh K."/>
            <person name="Liu X."/>
            <person name="Lokyitsang T."/>
            <person name="Lokyitsang Y."/>
            <person name="Lucien O."/>
            <person name="Lui A."/>
            <person name="Ma L.J."/>
            <person name="Mabbitt R."/>
            <person name="Macdonald J."/>
            <person name="Maclean C."/>
            <person name="Major J."/>
            <person name="Manning J."/>
            <person name="Marabella R."/>
            <person name="Maru K."/>
            <person name="Matthews C."/>
            <person name="Mauceli E."/>
            <person name="Mccarthy M."/>
            <person name="Mcdonough S."/>
            <person name="Mcghee T."/>
            <person name="Meldrim J."/>
            <person name="Meneus L."/>
            <person name="Mesirov J."/>
            <person name="Mihalev A."/>
            <person name="Mihova T."/>
            <person name="Mikkelsen T."/>
            <person name="Mlenga V."/>
            <person name="Moru K."/>
            <person name="Mozes J."/>
            <person name="Mulrain L."/>
            <person name="Munson G."/>
            <person name="Naylor J."/>
            <person name="Newes C."/>
            <person name="Nguyen C."/>
            <person name="Nguyen N."/>
            <person name="Nguyen T."/>
            <person name="Nicol R."/>
            <person name="Nielsen C."/>
            <person name="Nizzari M."/>
            <person name="Norbu C."/>
            <person name="Norbu N."/>
            <person name="O'donnell P."/>
            <person name="Okoawo O."/>
            <person name="O'leary S."/>
            <person name="Omotosho B."/>
            <person name="O'neill K."/>
            <person name="Osman S."/>
            <person name="Parker S."/>
            <person name="Perrin D."/>
            <person name="Phunkhang P."/>
            <person name="Piqani B."/>
            <person name="Purcell S."/>
            <person name="Rachupka T."/>
            <person name="Ramasamy U."/>
            <person name="Rameau R."/>
            <person name="Ray V."/>
            <person name="Raymond C."/>
            <person name="Retta R."/>
            <person name="Richardson S."/>
            <person name="Rise C."/>
            <person name="Rodriguez J."/>
            <person name="Rogers J."/>
            <person name="Rogov P."/>
            <person name="Rutman M."/>
            <person name="Schupbach R."/>
            <person name="Seaman C."/>
            <person name="Settipalli S."/>
            <person name="Sharpe T."/>
            <person name="Sheridan J."/>
            <person name="Sherpa N."/>
            <person name="Shi J."/>
            <person name="Smirnov S."/>
            <person name="Smith C."/>
            <person name="Sougnez C."/>
            <person name="Spencer B."/>
            <person name="Stalker J."/>
            <person name="Stange-thomann N."/>
            <person name="Stavropoulos S."/>
            <person name="Stetson K."/>
            <person name="Stone C."/>
            <person name="Stone S."/>
            <person name="Stubbs M."/>
            <person name="Talamas J."/>
            <person name="Tchuinga P."/>
            <person name="Tenzing P."/>
            <person name="Tesfaye S."/>
            <person name="Theodore J."/>
            <person name="Thoulutsang Y."/>
            <person name="Topham K."/>
            <person name="Towey S."/>
            <person name="Tsamla T."/>
            <person name="Tsomo N."/>
            <person name="Vallee D."/>
            <person name="Vassiliev H."/>
            <person name="Venkataraman V."/>
            <person name="Vinson J."/>
            <person name="Vo A."/>
            <person name="Wade C."/>
            <person name="Wang S."/>
            <person name="Wangchuk T."/>
            <person name="Wangdi T."/>
            <person name="Whittaker C."/>
            <person name="Wilkinson J."/>
            <person name="Wu Y."/>
            <person name="Wyman D."/>
            <person name="Yadav S."/>
            <person name="Yang S."/>
            <person name="Yang X."/>
            <person name="Yeager S."/>
            <person name="Yee E."/>
            <person name="Young G."/>
            <person name="Zainoun J."/>
            <person name="Zembeck L."/>
            <person name="Zimmer A."/>
            <person name="Zody M."/>
            <person name="Lander E."/>
        </authorList>
    </citation>
    <scope>NUCLEOTIDE SEQUENCE [LARGE SCALE GENOMIC DNA]</scope>
</reference>
<feature type="compositionally biased region" description="Polar residues" evidence="1">
    <location>
        <begin position="208"/>
        <end position="221"/>
    </location>
</feature>
<dbReference type="Proteomes" id="UP000007875">
    <property type="component" value="Unassembled WGS sequence"/>
</dbReference>
<proteinExistence type="predicted"/>
<sequence length="273" mass="30296">MLEEDDTNFVGTIVEDIVEQTLAECHKRYTWNQVLPFTVFQAKDALLQIVQWRFLNRDLGEANVSKDPGWTEDSEPEAAVIDSWAQGSVPVIVRPQSSSLPSISAISEEPAFLQGQVDNSNLTVSGTEPTTLSEGQTDSSEKSGKHETSQEKSEEKVLEPEFAPEPPRTKKKKRASYKRHVGRLPSPKVSEMVTPLDKDDQELPPATENPTNAHLSPSQKSLLKVQAGRPPGNREVTFDEKGNVVGVMKLNTRTLPTHRGTGSIQHYRSRSRS</sequence>
<keyword evidence="3" id="KW-1185">Reference proteome</keyword>
<dbReference type="STRING" id="51511.ENSCSAVP00000013422"/>
<dbReference type="PANTHER" id="PTHR34438">
    <property type="entry name" value="SI:DKEY-97L20.6"/>
    <property type="match status" value="1"/>
</dbReference>
<feature type="compositionally biased region" description="Basic and acidic residues" evidence="1">
    <location>
        <begin position="139"/>
        <end position="159"/>
    </location>
</feature>
<dbReference type="HOGENOM" id="CLU_1079786_0_0_1"/>
<evidence type="ECO:0000313" key="3">
    <source>
        <dbReference type="Proteomes" id="UP000007875"/>
    </source>
</evidence>
<organism evidence="2 3">
    <name type="scientific">Ciona savignyi</name>
    <name type="common">Pacific transparent sea squirt</name>
    <dbReference type="NCBI Taxonomy" id="51511"/>
    <lineage>
        <taxon>Eukaryota</taxon>
        <taxon>Metazoa</taxon>
        <taxon>Chordata</taxon>
        <taxon>Tunicata</taxon>
        <taxon>Ascidiacea</taxon>
        <taxon>Phlebobranchia</taxon>
        <taxon>Cionidae</taxon>
        <taxon>Ciona</taxon>
    </lineage>
</organism>
<reference evidence="2" key="2">
    <citation type="submission" date="2025-08" db="UniProtKB">
        <authorList>
            <consortium name="Ensembl"/>
        </authorList>
    </citation>
    <scope>IDENTIFICATION</scope>
</reference>
<dbReference type="InterPro" id="IPR028042">
    <property type="entry name" value="DUF4639"/>
</dbReference>
<reference evidence="2" key="3">
    <citation type="submission" date="2025-09" db="UniProtKB">
        <authorList>
            <consortium name="Ensembl"/>
        </authorList>
    </citation>
    <scope>IDENTIFICATION</scope>
</reference>